<evidence type="ECO:0000313" key="4">
    <source>
        <dbReference type="Proteomes" id="UP000198860"/>
    </source>
</evidence>
<dbReference type="SUPFAM" id="SSF53474">
    <property type="entry name" value="alpha/beta-Hydrolases"/>
    <property type="match status" value="1"/>
</dbReference>
<name>A0A1H0LI51_HALAD</name>
<dbReference type="InterPro" id="IPR000073">
    <property type="entry name" value="AB_hydrolase_1"/>
</dbReference>
<dbReference type="Gene3D" id="6.10.140.700">
    <property type="match status" value="1"/>
</dbReference>
<dbReference type="PANTHER" id="PTHR43798">
    <property type="entry name" value="MONOACYLGLYCEROL LIPASE"/>
    <property type="match status" value="1"/>
</dbReference>
<dbReference type="Pfam" id="PF00561">
    <property type="entry name" value="Abhydrolase_1"/>
    <property type="match status" value="1"/>
</dbReference>
<proteinExistence type="predicted"/>
<sequence length="278" mass="32007">MTWKRTMVETSRGTFEVFEKGQGSPLAVTHLYSEFNETGDYFAEAFVETHKVYLINLKECGRSEKVSSPHELTMLESVLDLEAIRIELGYECWNFAGHSTGGMLAVVYGIYISESLDTLVIANAAAREYMTFSKDCIYNESHPKFDRMQSLIEQLKKQDLSDEERKELTVERTKLSLWNPQNYDHYFHTSIEKKMSAVRMNFFARELHTFDVTRKLALITAKTIVISGSYDVQCPPTYSEEIAEGISGAVLHRFLQSNHYPHLEEGQKFKQVIKAHFD</sequence>
<dbReference type="EMBL" id="FNIZ01000007">
    <property type="protein sequence ID" value="SDO67834.1"/>
    <property type="molecule type" value="Genomic_DNA"/>
</dbReference>
<evidence type="ECO:0000259" key="2">
    <source>
        <dbReference type="Pfam" id="PF00561"/>
    </source>
</evidence>
<dbReference type="Proteomes" id="UP000198860">
    <property type="component" value="Unassembled WGS sequence"/>
</dbReference>
<dbReference type="Gene3D" id="3.40.50.1820">
    <property type="entry name" value="alpha/beta hydrolase"/>
    <property type="match status" value="1"/>
</dbReference>
<evidence type="ECO:0000256" key="1">
    <source>
        <dbReference type="ARBA" id="ARBA00022801"/>
    </source>
</evidence>
<feature type="domain" description="AB hydrolase-1" evidence="2">
    <location>
        <begin position="42"/>
        <end position="265"/>
    </location>
</feature>
<dbReference type="GO" id="GO:0016020">
    <property type="term" value="C:membrane"/>
    <property type="evidence" value="ECO:0007669"/>
    <property type="project" value="TreeGrafter"/>
</dbReference>
<dbReference type="InterPro" id="IPR050266">
    <property type="entry name" value="AB_hydrolase_sf"/>
</dbReference>
<organism evidence="3 4">
    <name type="scientific">Halobacillus aidingensis</name>
    <dbReference type="NCBI Taxonomy" id="240303"/>
    <lineage>
        <taxon>Bacteria</taxon>
        <taxon>Bacillati</taxon>
        <taxon>Bacillota</taxon>
        <taxon>Bacilli</taxon>
        <taxon>Bacillales</taxon>
        <taxon>Bacillaceae</taxon>
        <taxon>Halobacillus</taxon>
    </lineage>
</organism>
<dbReference type="GO" id="GO:0016787">
    <property type="term" value="F:hydrolase activity"/>
    <property type="evidence" value="ECO:0007669"/>
    <property type="project" value="UniProtKB-KW"/>
</dbReference>
<accession>A0A1H0LI51</accession>
<evidence type="ECO:0000313" key="3">
    <source>
        <dbReference type="EMBL" id="SDO67834.1"/>
    </source>
</evidence>
<keyword evidence="1" id="KW-0378">Hydrolase</keyword>
<dbReference type="AlphaFoldDB" id="A0A1H0LI51"/>
<keyword evidence="4" id="KW-1185">Reference proteome</keyword>
<protein>
    <submittedName>
        <fullName evidence="3">Proline iminopeptidase</fullName>
    </submittedName>
</protein>
<dbReference type="PANTHER" id="PTHR43798:SF31">
    <property type="entry name" value="AB HYDROLASE SUPERFAMILY PROTEIN YCLE"/>
    <property type="match status" value="1"/>
</dbReference>
<gene>
    <name evidence="3" type="ORF">SAMN05421677_10730</name>
</gene>
<reference evidence="4" key="1">
    <citation type="submission" date="2016-10" db="EMBL/GenBank/DDBJ databases">
        <authorList>
            <person name="Varghese N."/>
            <person name="Submissions S."/>
        </authorList>
    </citation>
    <scope>NUCLEOTIDE SEQUENCE [LARGE SCALE GENOMIC DNA]</scope>
    <source>
        <strain evidence="4">CGMCC 1.3703</strain>
    </source>
</reference>
<dbReference type="RefSeq" id="WP_089652108.1">
    <property type="nucleotide sequence ID" value="NZ_FNIZ01000007.1"/>
</dbReference>
<dbReference type="STRING" id="240303.SAMN05421677_10730"/>
<dbReference type="OrthoDB" id="9796770at2"/>
<dbReference type="InterPro" id="IPR029058">
    <property type="entry name" value="AB_hydrolase_fold"/>
</dbReference>